<protein>
    <submittedName>
        <fullName evidence="16">Light-harvesting complex 1 alpha chain</fullName>
    </submittedName>
</protein>
<keyword evidence="11" id="KW-0157">Chromophore</keyword>
<evidence type="ECO:0000256" key="11">
    <source>
        <dbReference type="ARBA" id="ARBA00022991"/>
    </source>
</evidence>
<dbReference type="GO" id="GO:0046872">
    <property type="term" value="F:metal ion binding"/>
    <property type="evidence" value="ECO:0007669"/>
    <property type="project" value="UniProtKB-KW"/>
</dbReference>
<evidence type="ECO:0000256" key="5">
    <source>
        <dbReference type="ARBA" id="ARBA00022549"/>
    </source>
</evidence>
<reference evidence="17" key="1">
    <citation type="submission" date="2016-10" db="EMBL/GenBank/DDBJ databases">
        <authorList>
            <person name="Varghese N."/>
            <person name="Submissions S."/>
        </authorList>
    </citation>
    <scope>NUCLEOTIDE SEQUENCE [LARGE SCALE GENOMIC DNA]</scope>
    <source>
        <strain evidence="17">DSM 173</strain>
    </source>
</reference>
<name>A0A1H3FL74_ALLWA</name>
<keyword evidence="13" id="KW-0437">Light-harvesting polypeptide</keyword>
<evidence type="ECO:0000256" key="8">
    <source>
        <dbReference type="ARBA" id="ARBA00022842"/>
    </source>
</evidence>
<dbReference type="EMBL" id="FNOW01000019">
    <property type="protein sequence ID" value="SDX91537.1"/>
    <property type="molecule type" value="Genomic_DNA"/>
</dbReference>
<dbReference type="PRINTS" id="PR00673">
    <property type="entry name" value="LIGHTHARVSTA"/>
</dbReference>
<keyword evidence="7" id="KW-0479">Metal-binding</keyword>
<evidence type="ECO:0000313" key="16">
    <source>
        <dbReference type="EMBL" id="SDX91537.1"/>
    </source>
</evidence>
<evidence type="ECO:0000256" key="3">
    <source>
        <dbReference type="ARBA" id="ARBA00022475"/>
    </source>
</evidence>
<dbReference type="InterPro" id="IPR002361">
    <property type="entry name" value="Antenna_alpha_CS"/>
</dbReference>
<evidence type="ECO:0000256" key="2">
    <source>
        <dbReference type="ARBA" id="ARBA00004401"/>
    </source>
</evidence>
<evidence type="ECO:0000256" key="7">
    <source>
        <dbReference type="ARBA" id="ARBA00022723"/>
    </source>
</evidence>
<dbReference type="GO" id="GO:0030077">
    <property type="term" value="C:plasma membrane light-harvesting complex"/>
    <property type="evidence" value="ECO:0007669"/>
    <property type="project" value="InterPro"/>
</dbReference>
<keyword evidence="8" id="KW-0460">Magnesium</keyword>
<keyword evidence="3" id="KW-1003">Cell membrane</keyword>
<comment type="subcellular location">
    <subcellularLocation>
        <location evidence="2">Cell membrane</location>
        <topology evidence="2">Single-pass type II membrane protein</topology>
    </subcellularLocation>
</comment>
<keyword evidence="9" id="KW-0076">Bacteriochlorophyll</keyword>
<gene>
    <name evidence="16" type="ORF">SAMN05421644_11936</name>
</gene>
<organism evidence="16 17">
    <name type="scientific">Allochromatium warmingii</name>
    <name type="common">Chromatium warmingii</name>
    <dbReference type="NCBI Taxonomy" id="61595"/>
    <lineage>
        <taxon>Bacteria</taxon>
        <taxon>Pseudomonadati</taxon>
        <taxon>Pseudomonadota</taxon>
        <taxon>Gammaproteobacteria</taxon>
        <taxon>Chromatiales</taxon>
        <taxon>Chromatiaceae</taxon>
        <taxon>Allochromatium</taxon>
    </lineage>
</organism>
<evidence type="ECO:0000256" key="1">
    <source>
        <dbReference type="ARBA" id="ARBA00002455"/>
    </source>
</evidence>
<dbReference type="GO" id="GO:0019684">
    <property type="term" value="P:photosynthesis, light reaction"/>
    <property type="evidence" value="ECO:0007669"/>
    <property type="project" value="InterPro"/>
</dbReference>
<keyword evidence="5" id="KW-0042">Antenna complex</keyword>
<keyword evidence="6 14" id="KW-0812">Transmembrane</keyword>
<evidence type="ECO:0000256" key="9">
    <source>
        <dbReference type="ARBA" id="ARBA00022956"/>
    </source>
</evidence>
<evidence type="ECO:0000256" key="13">
    <source>
        <dbReference type="ARBA" id="ARBA00023243"/>
    </source>
</evidence>
<evidence type="ECO:0000256" key="12">
    <source>
        <dbReference type="ARBA" id="ARBA00023136"/>
    </source>
</evidence>
<dbReference type="AlphaFoldDB" id="A0A1H3FL74"/>
<dbReference type="InterPro" id="IPR000066">
    <property type="entry name" value="Antenna_a/b"/>
</dbReference>
<dbReference type="Pfam" id="PF00556">
    <property type="entry name" value="LHC"/>
    <property type="match status" value="1"/>
</dbReference>
<dbReference type="Gene3D" id="4.10.220.20">
    <property type="entry name" value="Light-harvesting complex"/>
    <property type="match status" value="1"/>
</dbReference>
<evidence type="ECO:0000256" key="4">
    <source>
        <dbReference type="ARBA" id="ARBA00022494"/>
    </source>
</evidence>
<keyword evidence="10 14" id="KW-1133">Transmembrane helix</keyword>
<proteinExistence type="predicted"/>
<dbReference type="GO" id="GO:0005886">
    <property type="term" value="C:plasma membrane"/>
    <property type="evidence" value="ECO:0007669"/>
    <property type="project" value="UniProtKB-SubCell"/>
</dbReference>
<keyword evidence="12 14" id="KW-0472">Membrane</keyword>
<evidence type="ECO:0000256" key="6">
    <source>
        <dbReference type="ARBA" id="ARBA00022692"/>
    </source>
</evidence>
<dbReference type="GO" id="GO:0019866">
    <property type="term" value="C:organelle inner membrane"/>
    <property type="evidence" value="ECO:0007669"/>
    <property type="project" value="InterPro"/>
</dbReference>
<dbReference type="STRING" id="61595.SAMN05421644_11936"/>
<evidence type="ECO:0000313" key="17">
    <source>
        <dbReference type="Proteomes" id="UP000198672"/>
    </source>
</evidence>
<dbReference type="RefSeq" id="WP_091333559.1">
    <property type="nucleotide sequence ID" value="NZ_FNOW01000019.1"/>
</dbReference>
<evidence type="ECO:0000256" key="14">
    <source>
        <dbReference type="SAM" id="Phobius"/>
    </source>
</evidence>
<sequence length="65" mass="7385">MMSPDLWKIWLLLDPRRILIAIFAFLTILGLAIHMILLSTAEFNWLEDGVPAATVQQVTPVVPQR</sequence>
<keyword evidence="17" id="KW-1185">Reference proteome</keyword>
<dbReference type="GO" id="GO:0042314">
    <property type="term" value="F:bacteriochlorophyll binding"/>
    <property type="evidence" value="ECO:0007669"/>
    <property type="project" value="UniProtKB-KW"/>
</dbReference>
<feature type="transmembrane region" description="Helical" evidence="14">
    <location>
        <begin position="18"/>
        <end position="37"/>
    </location>
</feature>
<dbReference type="NCBIfam" id="NF040861">
    <property type="entry name" value="pufA_517_ASD"/>
    <property type="match status" value="1"/>
</dbReference>
<dbReference type="PROSITE" id="PS00968">
    <property type="entry name" value="ANTENNA_COMP_ALPHA"/>
    <property type="match status" value="1"/>
</dbReference>
<accession>A0A1H3FL74</accession>
<dbReference type="InterPro" id="IPR018332">
    <property type="entry name" value="Antenna_alpha"/>
</dbReference>
<keyword evidence="4" id="KW-0148">Chlorophyll</keyword>
<dbReference type="InterPro" id="IPR035889">
    <property type="entry name" value="Light-harvesting_complex"/>
</dbReference>
<evidence type="ECO:0000259" key="15">
    <source>
        <dbReference type="Pfam" id="PF00556"/>
    </source>
</evidence>
<dbReference type="SUPFAM" id="SSF56918">
    <property type="entry name" value="Light-harvesting complex subunits"/>
    <property type="match status" value="1"/>
</dbReference>
<dbReference type="Proteomes" id="UP000198672">
    <property type="component" value="Unassembled WGS sequence"/>
</dbReference>
<feature type="domain" description="Antenna complex alpha/beta subunit" evidence="15">
    <location>
        <begin position="7"/>
        <end position="46"/>
    </location>
</feature>
<comment type="function">
    <text evidence="1">Antenna complexes are light-harvesting systems, which transfer the excitation energy to the reaction centers.</text>
</comment>
<evidence type="ECO:0000256" key="10">
    <source>
        <dbReference type="ARBA" id="ARBA00022989"/>
    </source>
</evidence>